<dbReference type="RefSeq" id="WP_012940173.1">
    <property type="nucleotide sequence ID" value="NC_013741.1"/>
</dbReference>
<organism evidence="12 13">
    <name type="scientific">Archaeoglobus profundus (strain DSM 5631 / JCM 9629 / NBRC 100127 / Av18)</name>
    <dbReference type="NCBI Taxonomy" id="572546"/>
    <lineage>
        <taxon>Archaea</taxon>
        <taxon>Methanobacteriati</taxon>
        <taxon>Methanobacteriota</taxon>
        <taxon>Archaeoglobi</taxon>
        <taxon>Archaeoglobales</taxon>
        <taxon>Archaeoglobaceae</taxon>
        <taxon>Archaeoglobus</taxon>
    </lineage>
</organism>
<dbReference type="InterPro" id="IPR017896">
    <property type="entry name" value="4Fe4S_Fe-S-bd"/>
</dbReference>
<gene>
    <name evidence="12" type="ordered locus">Arcpr_0774</name>
</gene>
<dbReference type="SUPFAM" id="SSF51905">
    <property type="entry name" value="FAD/NAD(P)-binding domain"/>
    <property type="match status" value="1"/>
</dbReference>
<feature type="domain" description="4Fe-4S ferredoxin-type" evidence="11">
    <location>
        <begin position="532"/>
        <end position="562"/>
    </location>
</feature>
<dbReference type="PROSITE" id="PS51379">
    <property type="entry name" value="4FE4S_FER_2"/>
    <property type="match status" value="4"/>
</dbReference>
<dbReference type="Gene3D" id="3.30.9.10">
    <property type="entry name" value="D-Amino Acid Oxidase, subunit A, domain 2"/>
    <property type="match status" value="1"/>
</dbReference>
<dbReference type="GeneID" id="8739434"/>
<keyword evidence="4 10" id="KW-0285">Flavoprotein</keyword>
<evidence type="ECO:0000256" key="6">
    <source>
        <dbReference type="ARBA" id="ARBA00022827"/>
    </source>
</evidence>
<evidence type="ECO:0000259" key="11">
    <source>
        <dbReference type="PROSITE" id="PS51379"/>
    </source>
</evidence>
<dbReference type="EC" id="1.8.-.-" evidence="10"/>
<keyword evidence="8 10" id="KW-0408">Iron</keyword>
<evidence type="ECO:0000256" key="8">
    <source>
        <dbReference type="ARBA" id="ARBA00023004"/>
    </source>
</evidence>
<dbReference type="InterPro" id="IPR039650">
    <property type="entry name" value="HdrA-like"/>
</dbReference>
<evidence type="ECO:0000256" key="7">
    <source>
        <dbReference type="ARBA" id="ARBA00023002"/>
    </source>
</evidence>
<keyword evidence="9 10" id="KW-0411">Iron-sulfur</keyword>
<dbReference type="Gene3D" id="3.50.50.60">
    <property type="entry name" value="FAD/NAD(P)-binding domain"/>
    <property type="match status" value="1"/>
</dbReference>
<comment type="similarity">
    <text evidence="2 10">Belongs to the HdrA family.</text>
</comment>
<evidence type="ECO:0000256" key="3">
    <source>
        <dbReference type="ARBA" id="ARBA00022485"/>
    </source>
</evidence>
<dbReference type="PaxDb" id="572546-Arcpr_0774"/>
<dbReference type="STRING" id="572546.Arcpr_0774"/>
<feature type="domain" description="4Fe-4S ferredoxin-type" evidence="11">
    <location>
        <begin position="225"/>
        <end position="255"/>
    </location>
</feature>
<evidence type="ECO:0000256" key="9">
    <source>
        <dbReference type="ARBA" id="ARBA00023014"/>
    </source>
</evidence>
<reference evidence="12 13" key="1">
    <citation type="journal article" date="2010" name="Stand. Genomic Sci.">
        <title>Complete genome sequence of Archaeoglobus profundus type strain (AV18).</title>
        <authorList>
            <person name="von Jan M."/>
            <person name="Lapidus A."/>
            <person name="Del Rio T.G."/>
            <person name="Copeland A."/>
            <person name="Tice H."/>
            <person name="Cheng J.F."/>
            <person name="Lucas S."/>
            <person name="Chen F."/>
            <person name="Nolan M."/>
            <person name="Goodwin L."/>
            <person name="Han C."/>
            <person name="Pitluck S."/>
            <person name="Liolios K."/>
            <person name="Ivanova N."/>
            <person name="Mavromatis K."/>
            <person name="Ovchinnikova G."/>
            <person name="Chertkov O."/>
            <person name="Pati A."/>
            <person name="Chen A."/>
            <person name="Palaniappan K."/>
            <person name="Land M."/>
            <person name="Hauser L."/>
            <person name="Chang Y.J."/>
            <person name="Jeffries C.D."/>
            <person name="Saunders E."/>
            <person name="Brettin T."/>
            <person name="Detter J.C."/>
            <person name="Chain P."/>
            <person name="Eichinger K."/>
            <person name="Huber H."/>
            <person name="Spring S."/>
            <person name="Rohde M."/>
            <person name="Goker M."/>
            <person name="Wirth R."/>
            <person name="Woyke T."/>
            <person name="Bristow J."/>
            <person name="Eisen J.A."/>
            <person name="Markowitz V."/>
            <person name="Hugenholtz P."/>
            <person name="Kyrpides N.C."/>
            <person name="Klenk H.P."/>
        </authorList>
    </citation>
    <scope>NUCLEOTIDE SEQUENCE [LARGE SCALE GENOMIC DNA]</scope>
    <source>
        <strain evidence="13">DSM 5631 / JCM 9629 / NBRC 100127 / Av18</strain>
    </source>
</reference>
<keyword evidence="5 10" id="KW-0479">Metal-binding</keyword>
<dbReference type="PROSITE" id="PS00198">
    <property type="entry name" value="4FE4S_FER_1"/>
    <property type="match status" value="4"/>
</dbReference>
<dbReference type="HOGENOM" id="CLU_020302_0_0_2"/>
<keyword evidence="13" id="KW-1185">Reference proteome</keyword>
<keyword evidence="7 10" id="KW-0560">Oxidoreductase</keyword>
<comment type="cofactor">
    <cofactor evidence="10">
        <name>[4Fe-4S] cluster</name>
        <dbReference type="ChEBI" id="CHEBI:49883"/>
    </cofactor>
</comment>
<dbReference type="OrthoDB" id="32867at2157"/>
<evidence type="ECO:0000256" key="4">
    <source>
        <dbReference type="ARBA" id="ARBA00022630"/>
    </source>
</evidence>
<dbReference type="Pfam" id="PF12831">
    <property type="entry name" value="FAD_oxidored"/>
    <property type="match status" value="1"/>
</dbReference>
<dbReference type="SUPFAM" id="SSF54862">
    <property type="entry name" value="4Fe-4S ferredoxins"/>
    <property type="match status" value="1"/>
</dbReference>
<evidence type="ECO:0000256" key="1">
    <source>
        <dbReference type="ARBA" id="ARBA00001974"/>
    </source>
</evidence>
<feature type="domain" description="4Fe-4S ferredoxin-type" evidence="11">
    <location>
        <begin position="271"/>
        <end position="301"/>
    </location>
</feature>
<proteinExistence type="inferred from homology"/>
<dbReference type="Gene3D" id="3.40.50.720">
    <property type="entry name" value="NAD(P)-binding Rossmann-like Domain"/>
    <property type="match status" value="1"/>
</dbReference>
<dbReference type="eggNOG" id="arCOG02475">
    <property type="taxonomic scope" value="Archaea"/>
</dbReference>
<dbReference type="InterPro" id="IPR017900">
    <property type="entry name" value="4Fe4S_Fe_S_CS"/>
</dbReference>
<dbReference type="InterPro" id="IPR036188">
    <property type="entry name" value="FAD/NAD-bd_sf"/>
</dbReference>
<name>D2RHR2_ARCPA</name>
<feature type="domain" description="4Fe-4S ferredoxin-type" evidence="11">
    <location>
        <begin position="563"/>
        <end position="590"/>
    </location>
</feature>
<dbReference type="Proteomes" id="UP000001901">
    <property type="component" value="Chromosome"/>
</dbReference>
<dbReference type="GO" id="GO:0051539">
    <property type="term" value="F:4 iron, 4 sulfur cluster binding"/>
    <property type="evidence" value="ECO:0007669"/>
    <property type="project" value="UniProtKB-UniRule"/>
</dbReference>
<dbReference type="InterPro" id="IPR003813">
    <property type="entry name" value="MvhD/FlpD"/>
</dbReference>
<comment type="subunit">
    <text evidence="10">The ferredoxin:CoB-CoM heterodisulfide reductase is composed of three subunits; HdrA, HdrB and HdrC.</text>
</comment>
<dbReference type="Pfam" id="PF02662">
    <property type="entry name" value="FlpD"/>
    <property type="match status" value="1"/>
</dbReference>
<accession>D2RHR2</accession>
<keyword evidence="3 10" id="KW-0004">4Fe-4S</keyword>
<protein>
    <recommendedName>
        <fullName evidence="10">CoB--CoM heterodisulfide reductase iron-sulfur subunit A</fullName>
        <ecNumber evidence="10">1.8.-.-</ecNumber>
    </recommendedName>
</protein>
<dbReference type="EMBL" id="CP001857">
    <property type="protein sequence ID" value="ADB57837.1"/>
    <property type="molecule type" value="Genomic_DNA"/>
</dbReference>
<evidence type="ECO:0000256" key="10">
    <source>
        <dbReference type="RuleBase" id="RU366072"/>
    </source>
</evidence>
<evidence type="ECO:0000256" key="2">
    <source>
        <dbReference type="ARBA" id="ARBA00006561"/>
    </source>
</evidence>
<dbReference type="GO" id="GO:0046872">
    <property type="term" value="F:metal ion binding"/>
    <property type="evidence" value="ECO:0007669"/>
    <property type="project" value="UniProtKB-KW"/>
</dbReference>
<dbReference type="eggNOG" id="arCOG02235">
    <property type="taxonomic scope" value="Archaea"/>
</dbReference>
<dbReference type="Pfam" id="PF12838">
    <property type="entry name" value="Fer4_7"/>
    <property type="match status" value="1"/>
</dbReference>
<comment type="cofactor">
    <cofactor evidence="1 10">
        <name>FAD</name>
        <dbReference type="ChEBI" id="CHEBI:57692"/>
    </cofactor>
</comment>
<sequence length="734" mass="82238">MKIGVVLCTCGGTLNIDFNDVKSYVEKFVDRVEIVDFLCKNSNLDGFKGFDGIVFACCSDRSSLTFNEDRMHETARKLGIKFWENANIREQCAWIHDSVEATNKAKDLIAMAVEKLKLSGEYLQFKPLKKVLVIGGGVAGISCAKSLSDLGVDVTLVEEKPYLGGMACQIPLLWQSEGFASVCTSECVIPVLNREILRSNVSIFTSSRVLDVEKVDGNFRVKIEKAPQYIDPDKCVSCGKCSEVCPIEVPNPFDFGMTKRKAIDKDFRLAMPDTYNIVEGCNRCGECVKVCPTNAINLDAKAEIVEDEFGAIVIATGLDANKDVLKKFRYDHPKVITLMEFERIMANNFFGDIPMSVVFVLCQKDEVGYCSRLCCPITVKLASRLAMTRPETEITVIYKSLRTYGRAFEAFRRLAESRGVEFVRADIEGIDVGEDCLIVKTSEGEFEADYVVLAEPLIPSSVMLMKKLGLKLDDFGFPLEFQPRVINPSESYVDRIFVVGCAKGFRDVQESIESGRAVAVKVFEALKGKEMKYYSITDIEKCSKCGLCYAVCPHNAIEFDEVFKIDPAFCKGCGLCYATCPSRAIKLVNLEDEQILRMADVAFKNHEGARVLAFLCYWCSYAAGDLMGYYGLKLPPYRSVRVRCSASINPDAIARILLEDKADHIIIAGCPPKNCHHIWGNYIEDRRIKLLKKFLKEHGLEDRVRFEYIGVAMWNKLAKIIKSVYSEVEESKSK</sequence>
<keyword evidence="6 10" id="KW-0274">FAD</keyword>
<dbReference type="GO" id="GO:0016491">
    <property type="term" value="F:oxidoreductase activity"/>
    <property type="evidence" value="ECO:0007669"/>
    <property type="project" value="UniProtKB-UniRule"/>
</dbReference>
<evidence type="ECO:0000313" key="12">
    <source>
        <dbReference type="EMBL" id="ADB57837.1"/>
    </source>
</evidence>
<dbReference type="Pfam" id="PF13187">
    <property type="entry name" value="Fer4_9"/>
    <property type="match status" value="1"/>
</dbReference>
<evidence type="ECO:0000256" key="5">
    <source>
        <dbReference type="ARBA" id="ARBA00022723"/>
    </source>
</evidence>
<dbReference type="PANTHER" id="PTHR43498">
    <property type="entry name" value="FERREDOXIN:COB-COM HETERODISULFIDE REDUCTASE SUBUNIT A"/>
    <property type="match status" value="1"/>
</dbReference>
<dbReference type="PANTHER" id="PTHR43498:SF1">
    <property type="entry name" value="COB--COM HETERODISULFIDE REDUCTASE IRON-SULFUR SUBUNIT A"/>
    <property type="match status" value="1"/>
</dbReference>
<dbReference type="Gene3D" id="3.30.70.20">
    <property type="match status" value="3"/>
</dbReference>
<dbReference type="KEGG" id="apo:Arcpr_0774"/>
<dbReference type="AlphaFoldDB" id="D2RHR2"/>
<comment type="function">
    <text evidence="10">Part of a complex that catalyzes the reversible reduction of CoM-S-S-CoB to the thiol-coenzymes H-S-CoM (coenzyme M) and H-S-CoB (coenzyme B).</text>
</comment>
<evidence type="ECO:0000313" key="13">
    <source>
        <dbReference type="Proteomes" id="UP000001901"/>
    </source>
</evidence>
<comment type="pathway">
    <text evidence="10">Cofactor metabolism; coenzyme M-coenzyme B heterodisulfide reduction; coenzyme B and coenzyme M from coenzyme M-coenzyme B heterodisulfide: step 1/1.</text>
</comment>